<gene>
    <name evidence="2" type="ORF">NLF92_05880</name>
</gene>
<dbReference type="InterPro" id="IPR007433">
    <property type="entry name" value="DUF481"/>
</dbReference>
<proteinExistence type="predicted"/>
<feature type="signal peptide" evidence="1">
    <location>
        <begin position="1"/>
        <end position="21"/>
    </location>
</feature>
<evidence type="ECO:0000256" key="1">
    <source>
        <dbReference type="SAM" id="SignalP"/>
    </source>
</evidence>
<evidence type="ECO:0000313" key="2">
    <source>
        <dbReference type="EMBL" id="MCP3428472.1"/>
    </source>
</evidence>
<reference evidence="2" key="1">
    <citation type="submission" date="2022-07" db="EMBL/GenBank/DDBJ databases">
        <title>Characterization of the Novel Bacterium Alteromonas immobilis LMIT006 and Alteromonas gregis LMIT007.</title>
        <authorList>
            <person name="Lin X."/>
        </authorList>
    </citation>
    <scope>NUCLEOTIDE SEQUENCE</scope>
    <source>
        <strain evidence="2">LMIT007</strain>
    </source>
</reference>
<comment type="caution">
    <text evidence="2">The sequence shown here is derived from an EMBL/GenBank/DDBJ whole genome shotgun (WGS) entry which is preliminary data.</text>
</comment>
<protein>
    <submittedName>
        <fullName evidence="2">DUF481 domain-containing protein</fullName>
    </submittedName>
</protein>
<dbReference type="EMBL" id="JANATA010000008">
    <property type="protein sequence ID" value="MCP3428472.1"/>
    <property type="molecule type" value="Genomic_DNA"/>
</dbReference>
<evidence type="ECO:0000313" key="3">
    <source>
        <dbReference type="Proteomes" id="UP001165413"/>
    </source>
</evidence>
<organism evidence="2 3">
    <name type="scientific">Opacimonas viscosa</name>
    <dbReference type="NCBI Taxonomy" id="2961944"/>
    <lineage>
        <taxon>Bacteria</taxon>
        <taxon>Pseudomonadati</taxon>
        <taxon>Pseudomonadota</taxon>
        <taxon>Gammaproteobacteria</taxon>
        <taxon>Alteromonadales</taxon>
        <taxon>Alteromonadaceae</taxon>
        <taxon>Opacimonas</taxon>
    </lineage>
</organism>
<feature type="chain" id="PRO_5041304406" evidence="1">
    <location>
        <begin position="22"/>
        <end position="245"/>
    </location>
</feature>
<sequence length="245" mass="26875">MRFLPVVTLALLGATITPVFATSEAAPKPYSMDGEFGFILTTGNTDTTSITAGLKGTQELTEWSNEYTLEGLYKQDEVAGSKETTAQKLFLSGQGNYKLTNPDQRLFAFSSYEDDRFSSFQYQATVALGYNQQVLQDEKQTFNYSVGPGYSFAKDQAGADLNSVIVRAALDYSYVLSDNARITQTLSTEYGEDNTKSRSKTSVIAKLNNGISMKVSLKLDHNSSVEGDADNLDTETSVTLVYSFF</sequence>
<accession>A0AA41WXR5</accession>
<keyword evidence="1" id="KW-0732">Signal</keyword>
<keyword evidence="3" id="KW-1185">Reference proteome</keyword>
<name>A0AA41WXR5_9ALTE</name>
<dbReference type="Pfam" id="PF04338">
    <property type="entry name" value="DUF481"/>
    <property type="match status" value="1"/>
</dbReference>
<dbReference type="RefSeq" id="WP_254099782.1">
    <property type="nucleotide sequence ID" value="NZ_JANATA010000008.1"/>
</dbReference>
<dbReference type="Proteomes" id="UP001165413">
    <property type="component" value="Unassembled WGS sequence"/>
</dbReference>
<dbReference type="AlphaFoldDB" id="A0AA41WXR5"/>